<evidence type="ECO:0000313" key="2">
    <source>
        <dbReference type="EMBL" id="ANJ71114.1"/>
    </source>
</evidence>
<evidence type="ECO:0000256" key="1">
    <source>
        <dbReference type="ARBA" id="ARBA00005250"/>
    </source>
</evidence>
<dbReference type="Gene3D" id="3.60.15.10">
    <property type="entry name" value="Ribonuclease Z/Hydroxyacylglutathione hydrolase-like"/>
    <property type="match status" value="1"/>
</dbReference>
<evidence type="ECO:0000313" key="3">
    <source>
        <dbReference type="Proteomes" id="UP000078572"/>
    </source>
</evidence>
<dbReference type="EMBL" id="CP016022">
    <property type="protein sequence ID" value="ANJ71114.1"/>
    <property type="molecule type" value="Genomic_DNA"/>
</dbReference>
<keyword evidence="3" id="KW-1185">Reference proteome</keyword>
<reference evidence="3" key="1">
    <citation type="submission" date="2016-06" db="EMBL/GenBank/DDBJ databases">
        <authorList>
            <person name="Xu Y."/>
            <person name="Nagy A."/>
            <person name="Yan X."/>
            <person name="Kim S.W."/>
            <person name="Haley B."/>
            <person name="Liu N.T."/>
            <person name="Nou X."/>
        </authorList>
    </citation>
    <scope>NUCLEOTIDE SEQUENCE [LARGE SCALE GENOMIC DNA]</scope>
    <source>
        <strain evidence="3">ATCC 49129</strain>
    </source>
</reference>
<dbReference type="GeneID" id="61524548"/>
<sequence length="321" mass="35041">MAEHDIITLPNSMRVFERGWLSSNNILFFDDEVGDGEHGGCALVDSGYLTHAPQTVALVQHALQGKPLRRLLNTHLHSDHCGGNAALQALYSCHTRVPAAQVDDVRRWDTDALSYGPTGQECARFTLPDSDADAGLADGMTVHLGGFDWQVISAPGHDPNAVILYSPESRVLLSADALWERGFGIIFPELEGESGFAEQQAILERIAQLDVRVVIPGHGRPFTEVGAAIDASLGRLAYLRADPERNALHAIRVLVKFKLLEQQALSHEALFAWFTQTTLMTRLQARFFANQSMTDLLDAAIGALVKAGAATVEQGQIRNRD</sequence>
<dbReference type="InterPro" id="IPR001279">
    <property type="entry name" value="Metallo-B-lactamas"/>
</dbReference>
<dbReference type="SMART" id="SM00849">
    <property type="entry name" value="Lactamase_B"/>
    <property type="match status" value="1"/>
</dbReference>
<organism evidence="2 3">
    <name type="scientific">Ralstonia insidiosa</name>
    <dbReference type="NCBI Taxonomy" id="190721"/>
    <lineage>
        <taxon>Bacteria</taxon>
        <taxon>Pseudomonadati</taxon>
        <taxon>Pseudomonadota</taxon>
        <taxon>Betaproteobacteria</taxon>
        <taxon>Burkholderiales</taxon>
        <taxon>Burkholderiaceae</taxon>
        <taxon>Ralstonia</taxon>
    </lineage>
</organism>
<dbReference type="SUPFAM" id="SSF56281">
    <property type="entry name" value="Metallo-hydrolase/oxidoreductase"/>
    <property type="match status" value="1"/>
</dbReference>
<dbReference type="GO" id="GO:0017001">
    <property type="term" value="P:antibiotic catabolic process"/>
    <property type="evidence" value="ECO:0007669"/>
    <property type="project" value="UniProtKB-ARBA"/>
</dbReference>
<dbReference type="RefSeq" id="WP_064801281.1">
    <property type="nucleotide sequence ID" value="NZ_CP016022.1"/>
</dbReference>
<dbReference type="AlphaFoldDB" id="A0A191ZSN5"/>
<gene>
    <name evidence="2" type="ORF">A9Y76_00840</name>
</gene>
<dbReference type="GO" id="GO:0016787">
    <property type="term" value="F:hydrolase activity"/>
    <property type="evidence" value="ECO:0007669"/>
    <property type="project" value="UniProtKB-KW"/>
</dbReference>
<protein>
    <submittedName>
        <fullName evidence="2">MBL fold metallo-hydrolase</fullName>
    </submittedName>
</protein>
<dbReference type="STRING" id="190721.ACS15_0177"/>
<comment type="similarity">
    <text evidence="1">Belongs to the metallo-beta-lactamase superfamily. Class-B beta-lactamase family.</text>
</comment>
<dbReference type="OrthoDB" id="2971563at2"/>
<proteinExistence type="inferred from homology"/>
<dbReference type="Proteomes" id="UP000078572">
    <property type="component" value="Chromosome 1"/>
</dbReference>
<dbReference type="PANTHER" id="PTHR42951:SF4">
    <property type="entry name" value="ACYL-COENZYME A THIOESTERASE MBLAC2"/>
    <property type="match status" value="1"/>
</dbReference>
<accession>A0A191ZSN5</accession>
<dbReference type="PANTHER" id="PTHR42951">
    <property type="entry name" value="METALLO-BETA-LACTAMASE DOMAIN-CONTAINING"/>
    <property type="match status" value="1"/>
</dbReference>
<dbReference type="InterPro" id="IPR036866">
    <property type="entry name" value="RibonucZ/Hydroxyglut_hydro"/>
</dbReference>
<dbReference type="Pfam" id="PF00753">
    <property type="entry name" value="Lactamase_B"/>
    <property type="match status" value="1"/>
</dbReference>
<dbReference type="CDD" id="cd06262">
    <property type="entry name" value="metallo-hydrolase-like_MBL-fold"/>
    <property type="match status" value="1"/>
</dbReference>
<name>A0A191ZSN5_9RALS</name>
<keyword evidence="2" id="KW-0378">Hydrolase</keyword>
<dbReference type="InterPro" id="IPR050855">
    <property type="entry name" value="NDM-1-like"/>
</dbReference>